<dbReference type="InterPro" id="IPR025534">
    <property type="entry name" value="DUF4420"/>
</dbReference>
<evidence type="ECO:0000313" key="1">
    <source>
        <dbReference type="EMBL" id="SFK83910.1"/>
    </source>
</evidence>
<dbReference type="Pfam" id="PF14390">
    <property type="entry name" value="DUF4420"/>
    <property type="match status" value="1"/>
</dbReference>
<proteinExistence type="predicted"/>
<accession>A0A1I4CTF4</accession>
<dbReference type="Proteomes" id="UP000198725">
    <property type="component" value="Unassembled WGS sequence"/>
</dbReference>
<keyword evidence="2" id="KW-1185">Reference proteome</keyword>
<organism evidence="1 2">
    <name type="scientific">Rhodanobacter glycinis</name>
    <dbReference type="NCBI Taxonomy" id="582702"/>
    <lineage>
        <taxon>Bacteria</taxon>
        <taxon>Pseudomonadati</taxon>
        <taxon>Pseudomonadota</taxon>
        <taxon>Gammaproteobacteria</taxon>
        <taxon>Lysobacterales</taxon>
        <taxon>Rhodanobacteraceae</taxon>
        <taxon>Rhodanobacter</taxon>
    </lineage>
</organism>
<name>A0A1I4CTF4_9GAMM</name>
<dbReference type="RefSeq" id="WP_092703543.1">
    <property type="nucleotide sequence ID" value="NZ_FOSR01000007.1"/>
</dbReference>
<dbReference type="EMBL" id="FOSR01000007">
    <property type="protein sequence ID" value="SFK83910.1"/>
    <property type="molecule type" value="Genomic_DNA"/>
</dbReference>
<reference evidence="2" key="1">
    <citation type="submission" date="2016-10" db="EMBL/GenBank/DDBJ databases">
        <authorList>
            <person name="Varghese N."/>
            <person name="Submissions S."/>
        </authorList>
    </citation>
    <scope>NUCLEOTIDE SEQUENCE [LARGE SCALE GENOMIC DNA]</scope>
    <source>
        <strain evidence="2">MO64</strain>
    </source>
</reference>
<sequence>MNPVPAEVWRQIEPSRPKGDELVGRQALPDITPRLLAAIDASGHHHLLVALDPIEGAFRDVSSRGLTVETDELVLPGYEHARYIKLKCHDAAAHVMFDLIGGEIAERLRADAAPADAVSAVLARWRRFWSQQSMQLLTREEQAGLFAELWFLTYWLIPAVGGLEALRRWRGTHGARHDFEHPGLSIEIKGTSSTRGRTFRVNGIQQLDPPESGRLMFFGVRLREEAGASNTLPLLVQVSRRLAAEHADAEGMLETALIAAGYVEAHREEYEKTRWRVVEALLFDVRADFPKITPGTFISGVPAGVEGVDYVINLDTFDHLVIAREPAEAAILFGT</sequence>
<gene>
    <name evidence="1" type="ORF">SAMN05192579_107147</name>
</gene>
<dbReference type="AlphaFoldDB" id="A0A1I4CTF4"/>
<evidence type="ECO:0000313" key="2">
    <source>
        <dbReference type="Proteomes" id="UP000198725"/>
    </source>
</evidence>
<protein>
    <submittedName>
        <fullName evidence="1">Putative PD-(D/E)XK family member</fullName>
    </submittedName>
</protein>